<dbReference type="PROSITE" id="PS00671">
    <property type="entry name" value="D_2_HYDROXYACID_DH_3"/>
    <property type="match status" value="1"/>
</dbReference>
<dbReference type="HAMAP" id="MF_01825">
    <property type="entry name" value="PdxB"/>
    <property type="match status" value="1"/>
</dbReference>
<gene>
    <name evidence="5" type="primary">pdxB</name>
    <name evidence="9" type="ORF">OM33_13045</name>
</gene>
<keyword evidence="1 5" id="KW-0963">Cytoplasm</keyword>
<dbReference type="GO" id="GO:0036001">
    <property type="term" value="P:'de novo' pyridoxal 5'-phosphate biosynthetic process"/>
    <property type="evidence" value="ECO:0007669"/>
    <property type="project" value="TreeGrafter"/>
</dbReference>
<comment type="function">
    <text evidence="5">Catalyzes the oxidation of erythronate-4-phosphate to 3-hydroxy-2-oxo-4-phosphonooxybutanoate.</text>
</comment>
<feature type="binding site" evidence="5">
    <location>
        <position position="258"/>
    </location>
    <ligand>
        <name>NAD(+)</name>
        <dbReference type="ChEBI" id="CHEBI:57540"/>
    </ligand>
</feature>
<dbReference type="GO" id="GO:0008615">
    <property type="term" value="P:pyridoxine biosynthetic process"/>
    <property type="evidence" value="ECO:0007669"/>
    <property type="project" value="UniProtKB-UniRule"/>
</dbReference>
<comment type="similarity">
    <text evidence="5">Belongs to the D-isomer specific 2-hydroxyacid dehydrogenase family. PdxB subfamily.</text>
</comment>
<feature type="domain" description="D-isomer specific 2-hydroxyacid dehydrogenase catalytic" evidence="6">
    <location>
        <begin position="21"/>
        <end position="266"/>
    </location>
</feature>
<comment type="pathway">
    <text evidence="5">Cofactor biosynthesis; pyridoxine 5'-phosphate biosynthesis; pyridoxine 5'-phosphate from D-erythrose 4-phosphate: step 2/5.</text>
</comment>
<feature type="domain" description="D-isomer specific 2-hydroxyacid dehydrogenase NAD-binding" evidence="7">
    <location>
        <begin position="110"/>
        <end position="246"/>
    </location>
</feature>
<comment type="caution">
    <text evidence="5">Lacks conserved residue(s) required for the propagation of feature annotation.</text>
</comment>
<name>A0A0A7EH51_9GAMM</name>
<comment type="subunit">
    <text evidence="5">Homodimer.</text>
</comment>
<evidence type="ECO:0000256" key="5">
    <source>
        <dbReference type="HAMAP-Rule" id="MF_01825"/>
    </source>
</evidence>
<dbReference type="UniPathway" id="UPA00244">
    <property type="reaction ID" value="UER00310"/>
</dbReference>
<reference evidence="9 10" key="1">
    <citation type="submission" date="2014-11" db="EMBL/GenBank/DDBJ databases">
        <title>Complete Genome Sequence of Pseudoalteromonas sp. Strain OCN003 Isolated from Kaneohe Bay, Oahu, Hawaii.</title>
        <authorList>
            <person name="Beurmann S."/>
            <person name="Videau P."/>
            <person name="Ushijima B."/>
            <person name="Smith A.M."/>
            <person name="Aeby G.S."/>
            <person name="Callahan S.M."/>
            <person name="Belcaid M."/>
        </authorList>
    </citation>
    <scope>NUCLEOTIDE SEQUENCE [LARGE SCALE GENOMIC DNA]</scope>
    <source>
        <strain evidence="9 10">OCN003</strain>
    </source>
</reference>
<dbReference type="Pfam" id="PF02826">
    <property type="entry name" value="2-Hacid_dh_C"/>
    <property type="match status" value="1"/>
</dbReference>
<dbReference type="Pfam" id="PF11890">
    <property type="entry name" value="DUF3410"/>
    <property type="match status" value="1"/>
</dbReference>
<organism evidence="9 10">
    <name type="scientific">Pseudoalteromonas piratica</name>
    <dbReference type="NCBI Taxonomy" id="1348114"/>
    <lineage>
        <taxon>Bacteria</taxon>
        <taxon>Pseudomonadati</taxon>
        <taxon>Pseudomonadota</taxon>
        <taxon>Gammaproteobacteria</taxon>
        <taxon>Alteromonadales</taxon>
        <taxon>Pseudoalteromonadaceae</taxon>
        <taxon>Pseudoalteromonas</taxon>
    </lineage>
</organism>
<keyword evidence="4 5" id="KW-0664">Pyridoxine biosynthesis</keyword>
<evidence type="ECO:0000313" key="9">
    <source>
        <dbReference type="EMBL" id="AIY65949.1"/>
    </source>
</evidence>
<dbReference type="GO" id="GO:0051287">
    <property type="term" value="F:NAD binding"/>
    <property type="evidence" value="ECO:0007669"/>
    <property type="project" value="InterPro"/>
</dbReference>
<dbReference type="KEGG" id="pseo:OM33_13045"/>
<dbReference type="GO" id="GO:0046983">
    <property type="term" value="F:protein dimerization activity"/>
    <property type="evidence" value="ECO:0007669"/>
    <property type="project" value="InterPro"/>
</dbReference>
<dbReference type="EC" id="1.1.1.290" evidence="5"/>
<dbReference type="Proteomes" id="UP000030341">
    <property type="component" value="Chromosome 1"/>
</dbReference>
<dbReference type="SUPFAM" id="SSF51735">
    <property type="entry name" value="NAD(P)-binding Rossmann-fold domains"/>
    <property type="match status" value="1"/>
</dbReference>
<evidence type="ECO:0000256" key="3">
    <source>
        <dbReference type="ARBA" id="ARBA00023027"/>
    </source>
</evidence>
<dbReference type="InterPro" id="IPR006139">
    <property type="entry name" value="D-isomer_2_OHA_DH_cat_dom"/>
</dbReference>
<dbReference type="Gene3D" id="3.40.50.720">
    <property type="entry name" value="NAD(P)-binding Rossmann-like Domain"/>
    <property type="match status" value="2"/>
</dbReference>
<dbReference type="eggNOG" id="COG0111">
    <property type="taxonomic scope" value="Bacteria"/>
</dbReference>
<comment type="subcellular location">
    <subcellularLocation>
        <location evidence="5">Cytoplasm</location>
    </subcellularLocation>
</comment>
<dbReference type="OrthoDB" id="9770208at2"/>
<dbReference type="SUPFAM" id="SSF52283">
    <property type="entry name" value="Formate/glycerate dehydrogenase catalytic domain-like"/>
    <property type="match status" value="1"/>
</dbReference>
<dbReference type="RefSeq" id="WP_038642325.1">
    <property type="nucleotide sequence ID" value="NZ_CP009888.1"/>
</dbReference>
<dbReference type="InterPro" id="IPR038251">
    <property type="entry name" value="PdxB_dimer_sf"/>
</dbReference>
<feature type="active site" evidence="5">
    <location>
        <position position="238"/>
    </location>
</feature>
<dbReference type="CDD" id="cd12158">
    <property type="entry name" value="ErythrP_dh"/>
    <property type="match status" value="1"/>
</dbReference>
<keyword evidence="10" id="KW-1185">Reference proteome</keyword>
<feature type="binding site" evidence="5">
    <location>
        <position position="233"/>
    </location>
    <ligand>
        <name>NAD(+)</name>
        <dbReference type="ChEBI" id="CHEBI:57540"/>
    </ligand>
</feature>
<dbReference type="PROSITE" id="PS00065">
    <property type="entry name" value="D_2_HYDROXYACID_DH_1"/>
    <property type="match status" value="1"/>
</dbReference>
<feature type="active site" description="Proton donor" evidence="5">
    <location>
        <position position="255"/>
    </location>
</feature>
<dbReference type="InterPro" id="IPR029752">
    <property type="entry name" value="D-isomer_DH_CS1"/>
</dbReference>
<evidence type="ECO:0000256" key="4">
    <source>
        <dbReference type="ARBA" id="ARBA00023096"/>
    </source>
</evidence>
<dbReference type="EMBL" id="CP009888">
    <property type="protein sequence ID" value="AIY65949.1"/>
    <property type="molecule type" value="Genomic_DNA"/>
</dbReference>
<dbReference type="Gene3D" id="3.30.1370.170">
    <property type="match status" value="1"/>
</dbReference>
<dbReference type="GO" id="GO:0033711">
    <property type="term" value="F:4-phosphoerythronate dehydrogenase activity"/>
    <property type="evidence" value="ECO:0007669"/>
    <property type="project" value="UniProtKB-EC"/>
</dbReference>
<feature type="domain" description="Erythronate-4-phosphate dehydrogenase dimerisation" evidence="8">
    <location>
        <begin position="290"/>
        <end position="369"/>
    </location>
</feature>
<feature type="binding site" evidence="5">
    <location>
        <position position="147"/>
    </location>
    <ligand>
        <name>NAD(+)</name>
        <dbReference type="ChEBI" id="CHEBI:57540"/>
    </ligand>
</feature>
<dbReference type="InterPro" id="IPR020921">
    <property type="entry name" value="Erythronate-4-P_DHase"/>
</dbReference>
<dbReference type="AlphaFoldDB" id="A0A0A7EH51"/>
<comment type="catalytic activity">
    <reaction evidence="5">
        <text>4-phospho-D-erythronate + NAD(+) = (R)-3-hydroxy-2-oxo-4-phosphooxybutanoate + NADH + H(+)</text>
        <dbReference type="Rhea" id="RHEA:18829"/>
        <dbReference type="ChEBI" id="CHEBI:15378"/>
        <dbReference type="ChEBI" id="CHEBI:57540"/>
        <dbReference type="ChEBI" id="CHEBI:57945"/>
        <dbReference type="ChEBI" id="CHEBI:58538"/>
        <dbReference type="ChEBI" id="CHEBI:58766"/>
        <dbReference type="EC" id="1.1.1.290"/>
    </reaction>
</comment>
<keyword evidence="3 5" id="KW-0520">NAD</keyword>
<dbReference type="STRING" id="1348114.OM33_13045"/>
<dbReference type="InterPro" id="IPR029753">
    <property type="entry name" value="D-isomer_DH_CS"/>
</dbReference>
<dbReference type="Pfam" id="PF00389">
    <property type="entry name" value="2-Hacid_dh"/>
    <property type="match status" value="1"/>
</dbReference>
<dbReference type="PANTHER" id="PTHR42938">
    <property type="entry name" value="FORMATE DEHYDROGENASE 1"/>
    <property type="match status" value="1"/>
</dbReference>
<dbReference type="InterPro" id="IPR006140">
    <property type="entry name" value="D-isomer_DH_NAD-bd"/>
</dbReference>
<evidence type="ECO:0000259" key="6">
    <source>
        <dbReference type="Pfam" id="PF00389"/>
    </source>
</evidence>
<dbReference type="HOGENOM" id="CLU_019796_4_0_6"/>
<accession>A0A0A7EH51</accession>
<dbReference type="InterPro" id="IPR024531">
    <property type="entry name" value="Erythronate-4-P_DHase_dimer"/>
</dbReference>
<feature type="binding site" evidence="5">
    <location>
        <position position="67"/>
    </location>
    <ligand>
        <name>substrate</name>
    </ligand>
</feature>
<keyword evidence="2 5" id="KW-0560">Oxidoreductase</keyword>
<proteinExistence type="inferred from homology"/>
<evidence type="ECO:0000313" key="10">
    <source>
        <dbReference type="Proteomes" id="UP000030341"/>
    </source>
</evidence>
<sequence>MRILADQNMPLVEEFFSEFGEITRFAGRELSPQQLVDTDILLVRSITNVNENLLTHANKLKFVGTATIGTDHVDQTLLKQKGIAFSSAPGCNATAVAEYVISSLLALAQEDGFNLQDKTVGIIGVGNIGSRLSKKIAALGCNVLLCDPPKQAAGELEGGVSLDTIINDADILSFHVPLVKEGAHQTKHLLNKHNLSQLKDNAIVVNSCRGDVIDNQALLEFMQAGGGLSLVLDVWENEPTIEQALLPYTRIGSVHIAGHSLEGKAGGTDMLYQAVCQQLGKPATHKMANFLPEPEFTEVNLGNTFSETNVCQLVHSVYDARRDFGLLKQGLNSVGFDSLRKNYPGRREFSTLTVKCSSSANAKRLSQLGFNVIEE</sequence>
<evidence type="ECO:0000259" key="8">
    <source>
        <dbReference type="Pfam" id="PF11890"/>
    </source>
</evidence>
<evidence type="ECO:0000256" key="1">
    <source>
        <dbReference type="ARBA" id="ARBA00022490"/>
    </source>
</evidence>
<evidence type="ECO:0000259" key="7">
    <source>
        <dbReference type="Pfam" id="PF02826"/>
    </source>
</evidence>
<dbReference type="InterPro" id="IPR036291">
    <property type="entry name" value="NAD(P)-bd_dom_sf"/>
</dbReference>
<feature type="active site" evidence="5">
    <location>
        <position position="209"/>
    </location>
</feature>
<protein>
    <recommendedName>
        <fullName evidence="5">Erythronate-4-phosphate dehydrogenase</fullName>
        <ecNumber evidence="5">1.1.1.290</ecNumber>
    </recommendedName>
</protein>
<evidence type="ECO:0000256" key="2">
    <source>
        <dbReference type="ARBA" id="ARBA00023002"/>
    </source>
</evidence>
<dbReference type="PANTHER" id="PTHR42938:SF9">
    <property type="entry name" value="FORMATE DEHYDROGENASE 1"/>
    <property type="match status" value="1"/>
</dbReference>
<feature type="binding site" evidence="5">
    <location>
        <position position="45"/>
    </location>
    <ligand>
        <name>substrate</name>
    </ligand>
</feature>
<dbReference type="GO" id="GO:0005829">
    <property type="term" value="C:cytosol"/>
    <property type="evidence" value="ECO:0007669"/>
    <property type="project" value="TreeGrafter"/>
</dbReference>